<evidence type="ECO:0000256" key="4">
    <source>
        <dbReference type="ARBA" id="ARBA00022771"/>
    </source>
</evidence>
<dbReference type="Proteomes" id="UP001610446">
    <property type="component" value="Unassembled WGS sequence"/>
</dbReference>
<evidence type="ECO:0000256" key="8">
    <source>
        <dbReference type="SAM" id="MobiDB-lite"/>
    </source>
</evidence>
<evidence type="ECO:0000256" key="2">
    <source>
        <dbReference type="ARBA" id="ARBA00022723"/>
    </source>
</evidence>
<keyword evidence="4 7" id="KW-0863">Zinc-finger</keyword>
<evidence type="ECO:0000256" key="1">
    <source>
        <dbReference type="ARBA" id="ARBA00004123"/>
    </source>
</evidence>
<evidence type="ECO:0000256" key="3">
    <source>
        <dbReference type="ARBA" id="ARBA00022737"/>
    </source>
</evidence>
<gene>
    <name evidence="10" type="ORF">BJY01DRAFT_250497</name>
</gene>
<evidence type="ECO:0000256" key="5">
    <source>
        <dbReference type="ARBA" id="ARBA00022833"/>
    </source>
</evidence>
<evidence type="ECO:0000256" key="6">
    <source>
        <dbReference type="ARBA" id="ARBA00023242"/>
    </source>
</evidence>
<dbReference type="SUPFAM" id="SSF57667">
    <property type="entry name" value="beta-beta-alpha zinc fingers"/>
    <property type="match status" value="1"/>
</dbReference>
<dbReference type="EMBL" id="JBFXLU010000133">
    <property type="protein sequence ID" value="KAL2839401.1"/>
    <property type="molecule type" value="Genomic_DNA"/>
</dbReference>
<dbReference type="InterPro" id="IPR013087">
    <property type="entry name" value="Znf_C2H2_type"/>
</dbReference>
<dbReference type="PROSITE" id="PS00028">
    <property type="entry name" value="ZINC_FINGER_C2H2_1"/>
    <property type="match status" value="1"/>
</dbReference>
<evidence type="ECO:0000256" key="7">
    <source>
        <dbReference type="PROSITE-ProRule" id="PRU00042"/>
    </source>
</evidence>
<dbReference type="PANTHER" id="PTHR40626:SF11">
    <property type="entry name" value="ZINC FINGER PROTEIN YPR022C"/>
    <property type="match status" value="1"/>
</dbReference>
<keyword evidence="11" id="KW-1185">Reference proteome</keyword>
<dbReference type="InterPro" id="IPR036236">
    <property type="entry name" value="Znf_C2H2_sf"/>
</dbReference>
<accession>A0ABR4JH90</accession>
<keyword evidence="5" id="KW-0862">Zinc</keyword>
<evidence type="ECO:0000313" key="11">
    <source>
        <dbReference type="Proteomes" id="UP001610446"/>
    </source>
</evidence>
<dbReference type="InterPro" id="IPR051059">
    <property type="entry name" value="VerF-like"/>
</dbReference>
<comment type="caution">
    <text evidence="10">The sequence shown here is derived from an EMBL/GenBank/DDBJ whole genome shotgun (WGS) entry which is preliminary data.</text>
</comment>
<comment type="subcellular location">
    <subcellularLocation>
        <location evidence="1">Nucleus</location>
    </subcellularLocation>
</comment>
<name>A0ABR4JH90_9EURO</name>
<feature type="domain" description="C2H2-type" evidence="9">
    <location>
        <begin position="38"/>
        <end position="61"/>
    </location>
</feature>
<keyword evidence="2" id="KW-0479">Metal-binding</keyword>
<reference evidence="10 11" key="1">
    <citation type="submission" date="2024-07" db="EMBL/GenBank/DDBJ databases">
        <title>Section-level genome sequencing and comparative genomics of Aspergillus sections Usti and Cavernicolus.</title>
        <authorList>
            <consortium name="Lawrence Berkeley National Laboratory"/>
            <person name="Nybo J.L."/>
            <person name="Vesth T.C."/>
            <person name="Theobald S."/>
            <person name="Frisvad J.C."/>
            <person name="Larsen T.O."/>
            <person name="Kjaerboelling I."/>
            <person name="Rothschild-Mancinelli K."/>
            <person name="Lyhne E.K."/>
            <person name="Kogle M.E."/>
            <person name="Barry K."/>
            <person name="Clum A."/>
            <person name="Na H."/>
            <person name="Ledsgaard L."/>
            <person name="Lin J."/>
            <person name="Lipzen A."/>
            <person name="Kuo A."/>
            <person name="Riley R."/>
            <person name="Mondo S."/>
            <person name="Labutti K."/>
            <person name="Haridas S."/>
            <person name="Pangalinan J."/>
            <person name="Salamov A.A."/>
            <person name="Simmons B.A."/>
            <person name="Magnuson J.K."/>
            <person name="Chen J."/>
            <person name="Drula E."/>
            <person name="Henrissat B."/>
            <person name="Wiebenga A."/>
            <person name="Lubbers R.J."/>
            <person name="Gomes A.C."/>
            <person name="Makela M.R."/>
            <person name="Stajich J."/>
            <person name="Grigoriev I.V."/>
            <person name="Mortensen U.H."/>
            <person name="De Vries R.P."/>
            <person name="Baker S.E."/>
            <person name="Andersen M.R."/>
        </authorList>
    </citation>
    <scope>NUCLEOTIDE SEQUENCE [LARGE SCALE GENOMIC DNA]</scope>
    <source>
        <strain evidence="10 11">CBS 123904</strain>
    </source>
</reference>
<dbReference type="PANTHER" id="PTHR40626">
    <property type="entry name" value="MIP31509P"/>
    <property type="match status" value="1"/>
</dbReference>
<dbReference type="Gene3D" id="3.30.160.60">
    <property type="entry name" value="Classic Zinc Finger"/>
    <property type="match status" value="1"/>
</dbReference>
<organism evidence="10 11">
    <name type="scientific">Aspergillus pseudoustus</name>
    <dbReference type="NCBI Taxonomy" id="1810923"/>
    <lineage>
        <taxon>Eukaryota</taxon>
        <taxon>Fungi</taxon>
        <taxon>Dikarya</taxon>
        <taxon>Ascomycota</taxon>
        <taxon>Pezizomycotina</taxon>
        <taxon>Eurotiomycetes</taxon>
        <taxon>Eurotiomycetidae</taxon>
        <taxon>Eurotiales</taxon>
        <taxon>Aspergillaceae</taxon>
        <taxon>Aspergillus</taxon>
        <taxon>Aspergillus subgen. Nidulantes</taxon>
    </lineage>
</organism>
<feature type="region of interest" description="Disordered" evidence="8">
    <location>
        <begin position="81"/>
        <end position="125"/>
    </location>
</feature>
<protein>
    <recommendedName>
        <fullName evidence="9">C2H2-type domain-containing protein</fullName>
    </recommendedName>
</protein>
<feature type="compositionally biased region" description="Polar residues" evidence="8">
    <location>
        <begin position="81"/>
        <end position="93"/>
    </location>
</feature>
<keyword evidence="3" id="KW-0677">Repeat</keyword>
<keyword evidence="6" id="KW-0539">Nucleus</keyword>
<dbReference type="PROSITE" id="PS50157">
    <property type="entry name" value="ZINC_FINGER_C2H2_2"/>
    <property type="match status" value="1"/>
</dbReference>
<evidence type="ECO:0000259" key="9">
    <source>
        <dbReference type="PROSITE" id="PS50157"/>
    </source>
</evidence>
<sequence>MRSSQAMGRSRPLKRKPPREPNIALVTNGVVNTQEKPFRCRYCPKCFTRADVVVRHEKDIHWEQYVSRSSTNLYRNILSESTDSTGEGWSTPSREPKGAVAIPSRADTAVERPLSPCIPTPAAYPSSPSARIQEAIATLDFTTLHAAALSLNYTAPAIPSPPPELEFMPTDQTPSGTLPSTPSIETDPRISEDASGIWTSPGQASNPRLPCARQEVVPHNGDEVLVPDEDILALGPMFDPLWDPIATKKGAIAGYVADLHREMLVNAGLLGK</sequence>
<feature type="region of interest" description="Disordered" evidence="8">
    <location>
        <begin position="1"/>
        <end position="21"/>
    </location>
</feature>
<evidence type="ECO:0000313" key="10">
    <source>
        <dbReference type="EMBL" id="KAL2839401.1"/>
    </source>
</evidence>
<proteinExistence type="predicted"/>